<accession>A0ABW3ME30</accession>
<feature type="domain" description="Bacterial phospholipase C C-terminal" evidence="1">
    <location>
        <begin position="43"/>
        <end position="135"/>
    </location>
</feature>
<dbReference type="EMBL" id="JBHTIS010001871">
    <property type="protein sequence ID" value="MFD1048921.1"/>
    <property type="molecule type" value="Genomic_DNA"/>
</dbReference>
<evidence type="ECO:0000313" key="3">
    <source>
        <dbReference type="Proteomes" id="UP001597045"/>
    </source>
</evidence>
<feature type="domain" description="Bacterial phospholipase C C-terminal" evidence="1">
    <location>
        <begin position="159"/>
        <end position="230"/>
    </location>
</feature>
<dbReference type="Pfam" id="PF05506">
    <property type="entry name" value="PLipase_C_C"/>
    <property type="match status" value="2"/>
</dbReference>
<sequence>NPVYGLPALPTPGPVIPASTCALLPNPAPKNNALPPQESGTRPARALPYQTDASISSWKYNADGSIQLNVTMTNTGTRAAHFAAYANAYRTGGPWQYTVDQSTTDFFNCGPGYGDGNYDITVTGPNRFLRRFRGNATNAGRGVEARSRIALTSSTGKLALWLDLVNGSTAPVTFTVTSNNYRTDGPWTYTVAPGQTVSDYFNAVAYFNGWYDFTVAVSTDGSWSRRFVGHIETGAPSVSG</sequence>
<keyword evidence="3" id="KW-1185">Reference proteome</keyword>
<feature type="non-terminal residue" evidence="2">
    <location>
        <position position="1"/>
    </location>
</feature>
<proteinExistence type="predicted"/>
<evidence type="ECO:0000313" key="2">
    <source>
        <dbReference type="EMBL" id="MFD1048921.1"/>
    </source>
</evidence>
<organism evidence="2 3">
    <name type="scientific">Kibdelosporangium lantanae</name>
    <dbReference type="NCBI Taxonomy" id="1497396"/>
    <lineage>
        <taxon>Bacteria</taxon>
        <taxon>Bacillati</taxon>
        <taxon>Actinomycetota</taxon>
        <taxon>Actinomycetes</taxon>
        <taxon>Pseudonocardiales</taxon>
        <taxon>Pseudonocardiaceae</taxon>
        <taxon>Kibdelosporangium</taxon>
    </lineage>
</organism>
<dbReference type="InterPro" id="IPR008475">
    <property type="entry name" value="PLipase_C_C"/>
</dbReference>
<gene>
    <name evidence="2" type="ORF">ACFQ1S_26990</name>
</gene>
<name>A0ABW3ME30_9PSEU</name>
<dbReference type="Proteomes" id="UP001597045">
    <property type="component" value="Unassembled WGS sequence"/>
</dbReference>
<reference evidence="3" key="1">
    <citation type="journal article" date="2019" name="Int. J. Syst. Evol. Microbiol.">
        <title>The Global Catalogue of Microorganisms (GCM) 10K type strain sequencing project: providing services to taxonomists for standard genome sequencing and annotation.</title>
        <authorList>
            <consortium name="The Broad Institute Genomics Platform"/>
            <consortium name="The Broad Institute Genome Sequencing Center for Infectious Disease"/>
            <person name="Wu L."/>
            <person name="Ma J."/>
        </authorList>
    </citation>
    <scope>NUCLEOTIDE SEQUENCE [LARGE SCALE GENOMIC DNA]</scope>
    <source>
        <strain evidence="3">JCM 31486</strain>
    </source>
</reference>
<comment type="caution">
    <text evidence="2">The sequence shown here is derived from an EMBL/GenBank/DDBJ whole genome shotgun (WGS) entry which is preliminary data.</text>
</comment>
<evidence type="ECO:0000259" key="1">
    <source>
        <dbReference type="Pfam" id="PF05506"/>
    </source>
</evidence>
<protein>
    <submittedName>
        <fullName evidence="2">Phospholipase domain-containing protein</fullName>
    </submittedName>
</protein>